<gene>
    <name evidence="5" type="ORF">H4696_008923</name>
</gene>
<comment type="similarity">
    <text evidence="1 3">Belongs to the thiolase-like superfamily. Beta-ketoacyl-ACP synthases family.</text>
</comment>
<evidence type="ECO:0000313" key="6">
    <source>
        <dbReference type="Proteomes" id="UP000631670"/>
    </source>
</evidence>
<name>A0ABR9IF68_9PSEU</name>
<dbReference type="Pfam" id="PF00109">
    <property type="entry name" value="ketoacyl-synt"/>
    <property type="match status" value="1"/>
</dbReference>
<dbReference type="InterPro" id="IPR020841">
    <property type="entry name" value="PKS_Beta-ketoAc_synthase_dom"/>
</dbReference>
<reference evidence="5 6" key="1">
    <citation type="submission" date="2020-10" db="EMBL/GenBank/DDBJ databases">
        <title>Sequencing the genomes of 1000 actinobacteria strains.</title>
        <authorList>
            <person name="Klenk H.-P."/>
        </authorList>
    </citation>
    <scope>NUCLEOTIDE SEQUENCE [LARGE SCALE GENOMIC DNA]</scope>
    <source>
        <strain evidence="5 6">DSM 44653</strain>
    </source>
</reference>
<evidence type="ECO:0000313" key="5">
    <source>
        <dbReference type="EMBL" id="MBE1501823.1"/>
    </source>
</evidence>
<protein>
    <submittedName>
        <fullName evidence="5">3-oxoacyl-[acyl-carrier-protein] synthase II</fullName>
        <ecNumber evidence="5">2.3.1.179</ecNumber>
    </submittedName>
</protein>
<dbReference type="SMART" id="SM00825">
    <property type="entry name" value="PKS_KS"/>
    <property type="match status" value="1"/>
</dbReference>
<comment type="caution">
    <text evidence="5">The sequence shown here is derived from an EMBL/GenBank/DDBJ whole genome shotgun (WGS) entry which is preliminary data.</text>
</comment>
<dbReference type="CDD" id="cd00834">
    <property type="entry name" value="KAS_I_II"/>
    <property type="match status" value="1"/>
</dbReference>
<dbReference type="InterPro" id="IPR000794">
    <property type="entry name" value="Beta-ketoacyl_synthase"/>
</dbReference>
<dbReference type="PANTHER" id="PTHR11712">
    <property type="entry name" value="POLYKETIDE SYNTHASE-RELATED"/>
    <property type="match status" value="1"/>
</dbReference>
<evidence type="ECO:0000256" key="3">
    <source>
        <dbReference type="RuleBase" id="RU003694"/>
    </source>
</evidence>
<dbReference type="InterPro" id="IPR014030">
    <property type="entry name" value="Ketoacyl_synth_N"/>
</dbReference>
<organism evidence="5 6">
    <name type="scientific">Amycolatopsis lexingtonensis</name>
    <dbReference type="NCBI Taxonomy" id="218822"/>
    <lineage>
        <taxon>Bacteria</taxon>
        <taxon>Bacillati</taxon>
        <taxon>Actinomycetota</taxon>
        <taxon>Actinomycetes</taxon>
        <taxon>Pseudonocardiales</taxon>
        <taxon>Pseudonocardiaceae</taxon>
        <taxon>Amycolatopsis</taxon>
    </lineage>
</organism>
<feature type="domain" description="Ketosynthase family 3 (KS3)" evidence="4">
    <location>
        <begin position="1"/>
        <end position="400"/>
    </location>
</feature>
<dbReference type="Gene3D" id="3.40.47.10">
    <property type="match status" value="1"/>
</dbReference>
<evidence type="ECO:0000256" key="2">
    <source>
        <dbReference type="ARBA" id="ARBA00022679"/>
    </source>
</evidence>
<keyword evidence="6" id="KW-1185">Reference proteome</keyword>
<dbReference type="EMBL" id="JADBEG010000001">
    <property type="protein sequence ID" value="MBE1501823.1"/>
    <property type="molecule type" value="Genomic_DNA"/>
</dbReference>
<dbReference type="RefSeq" id="WP_086865201.1">
    <property type="nucleotide sequence ID" value="NZ_JADBEG010000001.1"/>
</dbReference>
<dbReference type="GO" id="GO:0004315">
    <property type="term" value="F:3-oxoacyl-[acyl-carrier-protein] synthase activity"/>
    <property type="evidence" value="ECO:0007669"/>
    <property type="project" value="UniProtKB-EC"/>
</dbReference>
<dbReference type="PROSITE" id="PS52004">
    <property type="entry name" value="KS3_2"/>
    <property type="match status" value="1"/>
</dbReference>
<dbReference type="EC" id="2.3.1.179" evidence="5"/>
<dbReference type="Pfam" id="PF02801">
    <property type="entry name" value="Ketoacyl-synt_C"/>
    <property type="match status" value="1"/>
</dbReference>
<dbReference type="PANTHER" id="PTHR11712:SF336">
    <property type="entry name" value="3-OXOACYL-[ACYL-CARRIER-PROTEIN] SYNTHASE, MITOCHONDRIAL"/>
    <property type="match status" value="1"/>
</dbReference>
<evidence type="ECO:0000256" key="1">
    <source>
        <dbReference type="ARBA" id="ARBA00008467"/>
    </source>
</evidence>
<dbReference type="Proteomes" id="UP000631670">
    <property type="component" value="Unassembled WGS sequence"/>
</dbReference>
<evidence type="ECO:0000259" key="4">
    <source>
        <dbReference type="PROSITE" id="PS52004"/>
    </source>
</evidence>
<dbReference type="SUPFAM" id="SSF53901">
    <property type="entry name" value="Thiolase-like"/>
    <property type="match status" value="2"/>
</dbReference>
<proteinExistence type="inferred from homology"/>
<dbReference type="InterPro" id="IPR016039">
    <property type="entry name" value="Thiolase-like"/>
</dbReference>
<keyword evidence="2 3" id="KW-0808">Transferase</keyword>
<sequence>MTGPERVVVTGRGVVSSIGTGMGEFTEGLRAGRCAAGPLTAFDTTGFDHANACEVTDFVPERWITGTAELGRASRFAVAAARMAVAEAGLTDADLRDRRGHIGVGTTNGEGPDLDRLSAQSVEGGLAAMDPALAGRVGADRLAAAVAGEFGLWDVETVAFTTACAAGNYAIGAGFDAIRAGDADFALTGGTDAVCRQSFASFYRLGIIAPDRCRPFDADRAGILTGEGSGMLLLESLTSARARGAHVFAEILGYGMNCDAEHPTQPDAAGVEACIELALRDAGVRTGDVDLVSAHGTGTKSNDVTEAQAIRAVYGDRPPRTVGWKSMLGHTMGAAAALSAVACTVVLTEGFIPPTVNHRRTDPDCGIDCVPNRSVPADVRVVQNNSFAFNGNNMIVVLARPEERP</sequence>
<dbReference type="InterPro" id="IPR014031">
    <property type="entry name" value="Ketoacyl_synth_C"/>
</dbReference>
<accession>A0ABR9IF68</accession>
<keyword evidence="5" id="KW-0012">Acyltransferase</keyword>